<evidence type="ECO:0000256" key="2">
    <source>
        <dbReference type="SAM" id="SignalP"/>
    </source>
</evidence>
<dbReference type="InterPro" id="IPR011043">
    <property type="entry name" value="Gal_Oxase/kelch_b-propeller"/>
</dbReference>
<dbReference type="Pfam" id="PF09118">
    <property type="entry name" value="GO-like_E_set"/>
    <property type="match status" value="1"/>
</dbReference>
<dbReference type="SUPFAM" id="SSF81296">
    <property type="entry name" value="E set domains"/>
    <property type="match status" value="1"/>
</dbReference>
<feature type="signal peptide" evidence="2">
    <location>
        <begin position="1"/>
        <end position="27"/>
    </location>
</feature>
<evidence type="ECO:0000256" key="1">
    <source>
        <dbReference type="ARBA" id="ARBA00022729"/>
    </source>
</evidence>
<dbReference type="Proteomes" id="UP001161247">
    <property type="component" value="Chromosome 4"/>
</dbReference>
<evidence type="ECO:0000259" key="4">
    <source>
        <dbReference type="Pfam" id="PF09118"/>
    </source>
</evidence>
<feature type="domain" description="Galactose oxidase-like Early set" evidence="4">
    <location>
        <begin position="446"/>
        <end position="551"/>
    </location>
</feature>
<feature type="chain" id="PRO_5043550161" evidence="2">
    <location>
        <begin position="28"/>
        <end position="553"/>
    </location>
</feature>
<dbReference type="SUPFAM" id="SSF50965">
    <property type="entry name" value="Galactose oxidase, central domain"/>
    <property type="match status" value="1"/>
</dbReference>
<evidence type="ECO:0000259" key="3">
    <source>
        <dbReference type="Pfam" id="PF07250"/>
    </source>
</evidence>
<dbReference type="PANTHER" id="PTHR32208:SF62">
    <property type="entry name" value="OXIDASE, PUTATIVE, EXPRESSED-RELATED"/>
    <property type="match status" value="1"/>
</dbReference>
<evidence type="ECO:0000313" key="6">
    <source>
        <dbReference type="Proteomes" id="UP001161247"/>
    </source>
</evidence>
<sequence length="553" mass="59818">MDRTPILSFAFLQLLIILLPVLHQTCCRNPVASAAGGKWALLQPNIGIPAMHMQLLHFDKVAILDQTTFGPSSNLALPGGKCVNGPVGKDCTAHSVEYDVVKNTFRPLTVQTDVWCSSGSVMPDGTFVQTGGNGLGGNVVRVLNSCPSGGLCDWNERPNSLLAPRWYASNHVLPGGRQIVIGGRGQFNYEFYPKTAATNKLFNLPFLSQTNDRGAENNLYPLVIQNVDGTLFIFANNRAILLNYNTGAVVKTYPTLPDGNPRSYPSTGSGVLLPLKNLQGRVQAEVLVCGGAPKGAFQNAARGVFMGALNTCGRMSITDPVPRWVMETMPLARVLGDMKLLPDGSVIIINGAARGTAGWELGRDPVLSPVIYNPDARFGARFTVQNPSTRPRMYHSTANLLRDGRVLVGGSSSHGGYVYKGTPYPTDLSLEAFSPSYLDPAFAPLRPQIILPVSQFVIHYNQPLVIRFVVTGAVNVNLVKVTMVSPSFTTHSMSMNQRMLVLSVAQGARLIGKSTYQITVTTPPNINLAPQGYYMLFVVHQNIPSVGIWVQLL</sequence>
<dbReference type="PANTHER" id="PTHR32208">
    <property type="entry name" value="SECRETED PROTEIN-RELATED"/>
    <property type="match status" value="1"/>
</dbReference>
<dbReference type="Gene3D" id="2.130.10.80">
    <property type="entry name" value="Galactose oxidase/kelch, beta-propeller"/>
    <property type="match status" value="1"/>
</dbReference>
<evidence type="ECO:0000313" key="5">
    <source>
        <dbReference type="EMBL" id="CAI9101290.1"/>
    </source>
</evidence>
<keyword evidence="1 2" id="KW-0732">Signal</keyword>
<organism evidence="5 6">
    <name type="scientific">Oldenlandia corymbosa var. corymbosa</name>
    <dbReference type="NCBI Taxonomy" id="529605"/>
    <lineage>
        <taxon>Eukaryota</taxon>
        <taxon>Viridiplantae</taxon>
        <taxon>Streptophyta</taxon>
        <taxon>Embryophyta</taxon>
        <taxon>Tracheophyta</taxon>
        <taxon>Spermatophyta</taxon>
        <taxon>Magnoliopsida</taxon>
        <taxon>eudicotyledons</taxon>
        <taxon>Gunneridae</taxon>
        <taxon>Pentapetalae</taxon>
        <taxon>asterids</taxon>
        <taxon>lamiids</taxon>
        <taxon>Gentianales</taxon>
        <taxon>Rubiaceae</taxon>
        <taxon>Rubioideae</taxon>
        <taxon>Spermacoceae</taxon>
        <taxon>Hedyotis-Oldenlandia complex</taxon>
        <taxon>Oldenlandia</taxon>
    </lineage>
</organism>
<accession>A0AAV1D074</accession>
<dbReference type="InterPro" id="IPR009880">
    <property type="entry name" value="Glyoxal_oxidase_N"/>
</dbReference>
<keyword evidence="6" id="KW-1185">Reference proteome</keyword>
<dbReference type="Pfam" id="PF07250">
    <property type="entry name" value="Glyoxal_oxid_N"/>
    <property type="match status" value="1"/>
</dbReference>
<dbReference type="Gene3D" id="2.60.40.10">
    <property type="entry name" value="Immunoglobulins"/>
    <property type="match status" value="1"/>
</dbReference>
<dbReference type="AlphaFoldDB" id="A0AAV1D074"/>
<reference evidence="5" key="1">
    <citation type="submission" date="2023-03" db="EMBL/GenBank/DDBJ databases">
        <authorList>
            <person name="Julca I."/>
        </authorList>
    </citation>
    <scope>NUCLEOTIDE SEQUENCE</scope>
</reference>
<proteinExistence type="predicted"/>
<dbReference type="InterPro" id="IPR013783">
    <property type="entry name" value="Ig-like_fold"/>
</dbReference>
<gene>
    <name evidence="5" type="ORF">OLC1_LOCUS10912</name>
</gene>
<dbReference type="InterPro" id="IPR015202">
    <property type="entry name" value="GO-like_E_set"/>
</dbReference>
<dbReference type="CDD" id="cd02851">
    <property type="entry name" value="E_set_GO_C"/>
    <property type="match status" value="1"/>
</dbReference>
<dbReference type="InterPro" id="IPR014756">
    <property type="entry name" value="Ig_E-set"/>
</dbReference>
<name>A0AAV1D074_OLDCO</name>
<dbReference type="InterPro" id="IPR037293">
    <property type="entry name" value="Gal_Oxidase_central_sf"/>
</dbReference>
<feature type="domain" description="Glyoxal oxidase N-terminal" evidence="3">
    <location>
        <begin position="51"/>
        <end position="437"/>
    </location>
</feature>
<protein>
    <submittedName>
        <fullName evidence="5">OLC1v1038582C1</fullName>
    </submittedName>
</protein>
<dbReference type="EMBL" id="OX459121">
    <property type="protein sequence ID" value="CAI9101290.1"/>
    <property type="molecule type" value="Genomic_DNA"/>
</dbReference>